<reference evidence="1" key="1">
    <citation type="submission" date="2023-07" db="EMBL/GenBank/DDBJ databases">
        <title>Chromosome-level Genome Assembly of Striped Snakehead (Channa striata).</title>
        <authorList>
            <person name="Liu H."/>
        </authorList>
    </citation>
    <scope>NUCLEOTIDE SEQUENCE</scope>
    <source>
        <strain evidence="1">Gz</strain>
        <tissue evidence="1">Muscle</tissue>
    </source>
</reference>
<sequence length="67" mass="7371">MVAMRTMIELSIASAHTGNRTRPEPRTLPQPYGEQLGLLPLLQVPLWLTEYGIELSGAPATQQNKAL</sequence>
<keyword evidence="2" id="KW-1185">Reference proteome</keyword>
<dbReference type="EMBL" id="JAUPFM010000014">
    <property type="protein sequence ID" value="KAK2830134.1"/>
    <property type="molecule type" value="Genomic_DNA"/>
</dbReference>
<organism evidence="1 2">
    <name type="scientific">Channa striata</name>
    <name type="common">Snakehead murrel</name>
    <name type="synonym">Ophicephalus striatus</name>
    <dbReference type="NCBI Taxonomy" id="64152"/>
    <lineage>
        <taxon>Eukaryota</taxon>
        <taxon>Metazoa</taxon>
        <taxon>Chordata</taxon>
        <taxon>Craniata</taxon>
        <taxon>Vertebrata</taxon>
        <taxon>Euteleostomi</taxon>
        <taxon>Actinopterygii</taxon>
        <taxon>Neopterygii</taxon>
        <taxon>Teleostei</taxon>
        <taxon>Neoteleostei</taxon>
        <taxon>Acanthomorphata</taxon>
        <taxon>Anabantaria</taxon>
        <taxon>Anabantiformes</taxon>
        <taxon>Channoidei</taxon>
        <taxon>Channidae</taxon>
        <taxon>Channa</taxon>
    </lineage>
</organism>
<protein>
    <submittedName>
        <fullName evidence="1">Uncharacterized protein</fullName>
    </submittedName>
</protein>
<name>A0AA88M499_CHASR</name>
<gene>
    <name evidence="1" type="ORF">Q5P01_018065</name>
</gene>
<dbReference type="Proteomes" id="UP001187415">
    <property type="component" value="Unassembled WGS sequence"/>
</dbReference>
<proteinExistence type="predicted"/>
<evidence type="ECO:0000313" key="1">
    <source>
        <dbReference type="EMBL" id="KAK2830134.1"/>
    </source>
</evidence>
<accession>A0AA88M499</accession>
<evidence type="ECO:0000313" key="2">
    <source>
        <dbReference type="Proteomes" id="UP001187415"/>
    </source>
</evidence>
<dbReference type="AlphaFoldDB" id="A0AA88M499"/>
<comment type="caution">
    <text evidence="1">The sequence shown here is derived from an EMBL/GenBank/DDBJ whole genome shotgun (WGS) entry which is preliminary data.</text>
</comment>